<reference evidence="2" key="2">
    <citation type="submission" date="2020-02" db="EMBL/GenBank/DDBJ databases">
        <authorList>
            <person name="Gilchrist C.L.M."/>
            <person name="Chooi Y.-H."/>
        </authorList>
    </citation>
    <scope>NUCLEOTIDE SEQUENCE</scope>
    <source>
        <strain evidence="2">MST-FP2251</strain>
    </source>
</reference>
<dbReference type="EMBL" id="VCAU01000001">
    <property type="protein sequence ID" value="KAF9895328.1"/>
    <property type="molecule type" value="Genomic_DNA"/>
</dbReference>
<accession>A0AAD4CZH4</accession>
<dbReference type="SUPFAM" id="SSF56601">
    <property type="entry name" value="beta-lactamase/transpeptidase-like"/>
    <property type="match status" value="1"/>
</dbReference>
<dbReference type="InterPro" id="IPR001466">
    <property type="entry name" value="Beta-lactam-related"/>
</dbReference>
<gene>
    <name evidence="2" type="ORF">FE257_000232</name>
</gene>
<name>A0AAD4CZH4_ASPNN</name>
<dbReference type="PANTHER" id="PTHR43319:SF3">
    <property type="entry name" value="BETA-LACTAMASE-RELATED DOMAIN-CONTAINING PROTEIN"/>
    <property type="match status" value="1"/>
</dbReference>
<dbReference type="AlphaFoldDB" id="A0AAD4CZH4"/>
<evidence type="ECO:0000313" key="2">
    <source>
        <dbReference type="EMBL" id="KAF9895328.1"/>
    </source>
</evidence>
<feature type="domain" description="Beta-lactamase-related" evidence="1">
    <location>
        <begin position="16"/>
        <end position="366"/>
    </location>
</feature>
<protein>
    <recommendedName>
        <fullName evidence="1">Beta-lactamase-related domain-containing protein</fullName>
    </recommendedName>
</protein>
<dbReference type="Pfam" id="PF00144">
    <property type="entry name" value="Beta-lactamase"/>
    <property type="match status" value="1"/>
</dbReference>
<evidence type="ECO:0000259" key="1">
    <source>
        <dbReference type="Pfam" id="PF00144"/>
    </source>
</evidence>
<reference evidence="2" key="1">
    <citation type="journal article" date="2019" name="Beilstein J. Org. Chem.">
        <title>Nanangenines: drimane sesquiterpenoids as the dominant metabolite cohort of a novel Australian fungus, Aspergillus nanangensis.</title>
        <authorList>
            <person name="Lacey H.J."/>
            <person name="Gilchrist C.L.M."/>
            <person name="Crombie A."/>
            <person name="Kalaitzis J.A."/>
            <person name="Vuong D."/>
            <person name="Rutledge P.J."/>
            <person name="Turner P."/>
            <person name="Pitt J.I."/>
            <person name="Lacey E."/>
            <person name="Chooi Y.H."/>
            <person name="Piggott A.M."/>
        </authorList>
    </citation>
    <scope>NUCLEOTIDE SEQUENCE</scope>
    <source>
        <strain evidence="2">MST-FP2251</strain>
    </source>
</reference>
<proteinExistence type="predicted"/>
<dbReference type="Gene3D" id="3.40.710.10">
    <property type="entry name" value="DD-peptidase/beta-lactamase superfamily"/>
    <property type="match status" value="1"/>
</dbReference>
<dbReference type="PANTHER" id="PTHR43319">
    <property type="entry name" value="BETA-LACTAMASE-RELATED"/>
    <property type="match status" value="1"/>
</dbReference>
<dbReference type="Proteomes" id="UP001194746">
    <property type="component" value="Unassembled WGS sequence"/>
</dbReference>
<sequence length="385" mass="42052">MAQVHGTCDPAFSGVRDIFAQHISSGNEIGASLCVTIDGKTVLNLWGGHADAARTKPWQENTIVPVWSTTKTLMALTLLHLADRGQLDLYAPVTKYWPEFGGDGRDDIQVRHFLSHSAGLPSWSPPLKLETLWNTPLATEQLIAQKPWWTPGTASGYHLMSQGHLIGGLVERVTGKTLGEYVREELTGPLDADFYLPVPEEQWGRIAEMTAPEPMQFPPGLDMDGVMMRAMRGSPANAEVSNTPEFRNVGVGSFAGFANAASINRVLQTVTMRGVNRGKRVLSEEMIEKIFEVQTDNTDLVIGLPVRFGMGFAIGDARTIEYLPAGSKMCFWGGWGGSIGIMDLGRKMTFTYAMNRMGTGTMGNERTHDYGRAIYAVLEAGAAKL</sequence>
<evidence type="ECO:0000313" key="3">
    <source>
        <dbReference type="Proteomes" id="UP001194746"/>
    </source>
</evidence>
<keyword evidence="3" id="KW-1185">Reference proteome</keyword>
<dbReference type="InterPro" id="IPR052907">
    <property type="entry name" value="Beta-lactamase/esterase"/>
</dbReference>
<comment type="caution">
    <text evidence="2">The sequence shown here is derived from an EMBL/GenBank/DDBJ whole genome shotgun (WGS) entry which is preliminary data.</text>
</comment>
<dbReference type="InterPro" id="IPR012338">
    <property type="entry name" value="Beta-lactam/transpept-like"/>
</dbReference>
<organism evidence="2 3">
    <name type="scientific">Aspergillus nanangensis</name>
    <dbReference type="NCBI Taxonomy" id="2582783"/>
    <lineage>
        <taxon>Eukaryota</taxon>
        <taxon>Fungi</taxon>
        <taxon>Dikarya</taxon>
        <taxon>Ascomycota</taxon>
        <taxon>Pezizomycotina</taxon>
        <taxon>Eurotiomycetes</taxon>
        <taxon>Eurotiomycetidae</taxon>
        <taxon>Eurotiales</taxon>
        <taxon>Aspergillaceae</taxon>
        <taxon>Aspergillus</taxon>
        <taxon>Aspergillus subgen. Circumdati</taxon>
    </lineage>
</organism>